<proteinExistence type="predicted"/>
<organism evidence="1 2">
    <name type="scientific">Racocetra persica</name>
    <dbReference type="NCBI Taxonomy" id="160502"/>
    <lineage>
        <taxon>Eukaryota</taxon>
        <taxon>Fungi</taxon>
        <taxon>Fungi incertae sedis</taxon>
        <taxon>Mucoromycota</taxon>
        <taxon>Glomeromycotina</taxon>
        <taxon>Glomeromycetes</taxon>
        <taxon>Diversisporales</taxon>
        <taxon>Gigasporaceae</taxon>
        <taxon>Racocetra</taxon>
    </lineage>
</organism>
<keyword evidence="2" id="KW-1185">Reference proteome</keyword>
<dbReference type="Proteomes" id="UP000789920">
    <property type="component" value="Unassembled WGS sequence"/>
</dbReference>
<protein>
    <submittedName>
        <fullName evidence="1">10190_t:CDS:1</fullName>
    </submittedName>
</protein>
<accession>A0ACA9SSH9</accession>
<feature type="non-terminal residue" evidence="1">
    <location>
        <position position="1"/>
    </location>
</feature>
<evidence type="ECO:0000313" key="1">
    <source>
        <dbReference type="EMBL" id="CAG8847860.1"/>
    </source>
</evidence>
<feature type="non-terminal residue" evidence="1">
    <location>
        <position position="162"/>
    </location>
</feature>
<gene>
    <name evidence="1" type="ORF">RPERSI_LOCUS34840</name>
</gene>
<comment type="caution">
    <text evidence="1">The sequence shown here is derived from an EMBL/GenBank/DDBJ whole genome shotgun (WGS) entry which is preliminary data.</text>
</comment>
<evidence type="ECO:0000313" key="2">
    <source>
        <dbReference type="Proteomes" id="UP000789920"/>
    </source>
</evidence>
<sequence length="162" mass="17125">FITQQTQNLQFPMSNSLSPGIHGAVYVPRTTGSPPVNPINSNLIASMSNTVNGLSNDNNLLNGVSNSGIIYMNQYTSEQPTSTNSPGHGASSKITSIPKSTPSMDHSTVATRAPSSSSPLTESKPKKTHSNGEQQCFNCGVTSTPLWRRSANDELLCNACGL</sequence>
<name>A0ACA9SSH9_9GLOM</name>
<reference evidence="1" key="1">
    <citation type="submission" date="2021-06" db="EMBL/GenBank/DDBJ databases">
        <authorList>
            <person name="Kallberg Y."/>
            <person name="Tangrot J."/>
            <person name="Rosling A."/>
        </authorList>
    </citation>
    <scope>NUCLEOTIDE SEQUENCE</scope>
    <source>
        <strain evidence="1">MA461A</strain>
    </source>
</reference>
<dbReference type="EMBL" id="CAJVQC010158053">
    <property type="protein sequence ID" value="CAG8847860.1"/>
    <property type="molecule type" value="Genomic_DNA"/>
</dbReference>